<keyword evidence="1" id="KW-1133">Transmembrane helix</keyword>
<dbReference type="Gene3D" id="3.30.70.270">
    <property type="match status" value="1"/>
</dbReference>
<dbReference type="PANTHER" id="PTHR46663:SF2">
    <property type="entry name" value="GGDEF DOMAIN-CONTAINING PROTEIN"/>
    <property type="match status" value="1"/>
</dbReference>
<keyword evidence="1" id="KW-0812">Transmembrane</keyword>
<dbReference type="AlphaFoldDB" id="A0A1M6S8W4"/>
<evidence type="ECO:0000313" key="4">
    <source>
        <dbReference type="Proteomes" id="UP000242497"/>
    </source>
</evidence>
<evidence type="ECO:0000313" key="3">
    <source>
        <dbReference type="EMBL" id="SHK41183.1"/>
    </source>
</evidence>
<proteinExistence type="predicted"/>
<feature type="transmembrane region" description="Helical" evidence="1">
    <location>
        <begin position="290"/>
        <end position="311"/>
    </location>
</feature>
<sequence length="485" mass="56600">MKVIRDKKNIVFSLEYMKLYKKTFNFFGLISIVMIIFVYFISHIVILGNFENLEKKETYKAIKQVVNALEKDFFNLSMTNKDYAAWDETYDFVQGKNPDYIEKNLMDETFIINKLNVFILINKEGNIVYKKGFDLVNYSEISVSDSLIKQINKQSPLLNFSKPTRGITGIISLPEGKMMISSHPVVTDYLKGPINGILIIGRYIDSNKISQLSQQTNLSIELEELNEYEIPKEVKTLRNPFINKSSVWVENINKNHIYGYSIIYDIYENPALILKIDKIKYIYNKGYLTFIYFLGIILFVYIIFFIASCFYMNKIIYKAHYDALTNLPNRHYFYDKSEELLIKAFNNNEKIAVFFIDLDNFKNINDYFGHYVGDVLLQHITKRLKDNIDKESIISRLGGDEFIIFIPNIEDVKAVEKIAQNIINCTTKPFFIKENKIFISMSIGISIYPFDGDDVNTLINNADIAMYNVKKEAKNGYKFYKKNIS</sequence>
<evidence type="ECO:0000259" key="2">
    <source>
        <dbReference type="PROSITE" id="PS50887"/>
    </source>
</evidence>
<dbReference type="InterPro" id="IPR000160">
    <property type="entry name" value="GGDEF_dom"/>
</dbReference>
<dbReference type="Pfam" id="PF05228">
    <property type="entry name" value="CHASE4"/>
    <property type="match status" value="1"/>
</dbReference>
<reference evidence="4" key="1">
    <citation type="submission" date="2016-11" db="EMBL/GenBank/DDBJ databases">
        <authorList>
            <person name="Varghese N."/>
            <person name="Submissions S."/>
        </authorList>
    </citation>
    <scope>NUCLEOTIDE SEQUENCE [LARGE SCALE GENOMIC DNA]</scope>
    <source>
        <strain evidence="4">DSM 15518</strain>
    </source>
</reference>
<dbReference type="NCBIfam" id="TIGR00254">
    <property type="entry name" value="GGDEF"/>
    <property type="match status" value="1"/>
</dbReference>
<feature type="transmembrane region" description="Helical" evidence="1">
    <location>
        <begin position="26"/>
        <end position="50"/>
    </location>
</feature>
<keyword evidence="4" id="KW-1185">Reference proteome</keyword>
<protein>
    <submittedName>
        <fullName evidence="3">Diguanylate cyclase (GGDEF) domain-containing protein</fullName>
    </submittedName>
</protein>
<dbReference type="STRING" id="1123349.SAMN02744037_02286"/>
<dbReference type="EMBL" id="FRAE01000068">
    <property type="protein sequence ID" value="SHK41183.1"/>
    <property type="molecule type" value="Genomic_DNA"/>
</dbReference>
<dbReference type="InterPro" id="IPR007892">
    <property type="entry name" value="CHASE4"/>
</dbReference>
<dbReference type="RefSeq" id="WP_072890111.1">
    <property type="nucleotide sequence ID" value="NZ_FRAE01000068.1"/>
</dbReference>
<accession>A0A1M6S8W4</accession>
<name>A0A1M6S8W4_9FIRM</name>
<dbReference type="PANTHER" id="PTHR46663">
    <property type="entry name" value="DIGUANYLATE CYCLASE DGCT-RELATED"/>
    <property type="match status" value="1"/>
</dbReference>
<dbReference type="Pfam" id="PF00990">
    <property type="entry name" value="GGDEF"/>
    <property type="match status" value="1"/>
</dbReference>
<evidence type="ECO:0000256" key="1">
    <source>
        <dbReference type="SAM" id="Phobius"/>
    </source>
</evidence>
<dbReference type="CDD" id="cd01949">
    <property type="entry name" value="GGDEF"/>
    <property type="match status" value="1"/>
</dbReference>
<dbReference type="Proteomes" id="UP000242497">
    <property type="component" value="Unassembled WGS sequence"/>
</dbReference>
<gene>
    <name evidence="3" type="ORF">SAMN02744037_02286</name>
</gene>
<dbReference type="SMART" id="SM00267">
    <property type="entry name" value="GGDEF"/>
    <property type="match status" value="1"/>
</dbReference>
<dbReference type="SUPFAM" id="SSF55073">
    <property type="entry name" value="Nucleotide cyclase"/>
    <property type="match status" value="1"/>
</dbReference>
<dbReference type="InterPro" id="IPR043128">
    <property type="entry name" value="Rev_trsase/Diguanyl_cyclase"/>
</dbReference>
<feature type="domain" description="GGDEF" evidence="2">
    <location>
        <begin position="349"/>
        <end position="482"/>
    </location>
</feature>
<dbReference type="InterPro" id="IPR052163">
    <property type="entry name" value="DGC-Regulatory_Protein"/>
</dbReference>
<dbReference type="InterPro" id="IPR029787">
    <property type="entry name" value="Nucleotide_cyclase"/>
</dbReference>
<dbReference type="OrthoDB" id="9804955at2"/>
<dbReference type="PROSITE" id="PS50887">
    <property type="entry name" value="GGDEF"/>
    <property type="match status" value="1"/>
</dbReference>
<keyword evidence="1" id="KW-0472">Membrane</keyword>
<organism evidence="3 4">
    <name type="scientific">Tepidibacter formicigenes DSM 15518</name>
    <dbReference type="NCBI Taxonomy" id="1123349"/>
    <lineage>
        <taxon>Bacteria</taxon>
        <taxon>Bacillati</taxon>
        <taxon>Bacillota</taxon>
        <taxon>Clostridia</taxon>
        <taxon>Peptostreptococcales</taxon>
        <taxon>Peptostreptococcaceae</taxon>
        <taxon>Tepidibacter</taxon>
    </lineage>
</organism>